<evidence type="ECO:0000256" key="2">
    <source>
        <dbReference type="ARBA" id="ARBA00013279"/>
    </source>
</evidence>
<comment type="caution">
    <text evidence="6">The sequence shown here is derived from an EMBL/GenBank/DDBJ whole genome shotgun (WGS) entry which is preliminary data.</text>
</comment>
<dbReference type="Gene3D" id="1.10.260.130">
    <property type="match status" value="1"/>
</dbReference>
<accession>A0A9P6VZ43</accession>
<dbReference type="GO" id="GO:0004806">
    <property type="term" value="F:triacylglycerol lipase activity"/>
    <property type="evidence" value="ECO:0007669"/>
    <property type="project" value="UniProtKB-EC"/>
</dbReference>
<keyword evidence="7" id="KW-1185">Reference proteome</keyword>
<dbReference type="Gene3D" id="3.40.50.1820">
    <property type="entry name" value="alpha/beta hydrolase"/>
    <property type="match status" value="1"/>
</dbReference>
<keyword evidence="5" id="KW-0443">Lipid metabolism</keyword>
<dbReference type="InterPro" id="IPR005152">
    <property type="entry name" value="Lipase_secreted"/>
</dbReference>
<dbReference type="PANTHER" id="PTHR34853:SF5">
    <property type="entry name" value="LIP-DOMAIN-CONTAINING PROTEIN-RELATED"/>
    <property type="match status" value="1"/>
</dbReference>
<evidence type="ECO:0000256" key="3">
    <source>
        <dbReference type="ARBA" id="ARBA00022801"/>
    </source>
</evidence>
<comment type="catalytic activity">
    <reaction evidence="1">
        <text>a triacylglycerol + H2O = a diacylglycerol + a fatty acid + H(+)</text>
        <dbReference type="Rhea" id="RHEA:12044"/>
        <dbReference type="ChEBI" id="CHEBI:15377"/>
        <dbReference type="ChEBI" id="CHEBI:15378"/>
        <dbReference type="ChEBI" id="CHEBI:17855"/>
        <dbReference type="ChEBI" id="CHEBI:18035"/>
        <dbReference type="ChEBI" id="CHEBI:28868"/>
        <dbReference type="EC" id="3.1.1.3"/>
    </reaction>
</comment>
<dbReference type="OrthoDB" id="2373480at2759"/>
<dbReference type="PANTHER" id="PTHR34853">
    <property type="match status" value="1"/>
</dbReference>
<keyword evidence="3" id="KW-0378">Hydrolase</keyword>
<proteinExistence type="predicted"/>
<dbReference type="Proteomes" id="UP000777482">
    <property type="component" value="Unassembled WGS sequence"/>
</dbReference>
<evidence type="ECO:0000256" key="1">
    <source>
        <dbReference type="ARBA" id="ARBA00001024"/>
    </source>
</evidence>
<sequence>MSRQDSGLISVSSPGDQTFPRWYALPLQDRTLQEIVALRKPQSPLLSSIGRTMSTKRHVLLAGLFVLASSSLAAPVGGPERAVATAPALKSFAIDPAMPPSSDPFYSAPDSLDLYQAGAIVRSRPVNTSFATVTAASAQIFYRTTDALGNASATVTTLFAPKQPVSPPQIMMLMAPIDSASPDCQIAYALQNGSQSKATTLLPSVAADIVAGLSKGWYVSVPDHEGPKAAFISGVTAAYCGIDALRATLNFTEIIPDSQGYKAVYHGYSGGAAAASWSTQFLSSSYGQGLNVVGASFGGTPVSLLPTLDLLSNGSASFLATSALAGLGNQYPDLEEWYQANLNEAGKQAFQLARTQCAEGLGSLNDINVFSYFSNGAASLNDPVPQKYIQLEQLGAPLNTTQAPTSIDGVLPVPVFMYHSESDGTVAYAPVPAYVDSQCARGAALTFANTTGTAHSATYVAFEGDVYAFLQQAFDGTVQSTGCTRRQQGVENAVGSAGYIQNIGLAAWTLLASAGATSRRRSYGW</sequence>
<dbReference type="GO" id="GO:0016042">
    <property type="term" value="P:lipid catabolic process"/>
    <property type="evidence" value="ECO:0007669"/>
    <property type="project" value="UniProtKB-KW"/>
</dbReference>
<protein>
    <recommendedName>
        <fullName evidence="2">triacylglycerol lipase</fullName>
        <ecNumber evidence="2">3.1.1.3</ecNumber>
    </recommendedName>
</protein>
<keyword evidence="4" id="KW-0442">Lipid degradation</keyword>
<reference evidence="6 7" key="1">
    <citation type="submission" date="2020-11" db="EMBL/GenBank/DDBJ databases">
        <title>Kefir isolates.</title>
        <authorList>
            <person name="Marcisauskas S."/>
            <person name="Kim Y."/>
            <person name="Blasche S."/>
        </authorList>
    </citation>
    <scope>NUCLEOTIDE SEQUENCE [LARGE SCALE GENOMIC DNA]</scope>
    <source>
        <strain evidence="6 7">KR</strain>
    </source>
</reference>
<dbReference type="SUPFAM" id="SSF53474">
    <property type="entry name" value="alpha/beta-Hydrolases"/>
    <property type="match status" value="1"/>
</dbReference>
<name>A0A9P6VZ43_RHOMI</name>
<evidence type="ECO:0000256" key="5">
    <source>
        <dbReference type="ARBA" id="ARBA00023098"/>
    </source>
</evidence>
<dbReference type="InterPro" id="IPR029058">
    <property type="entry name" value="AB_hydrolase_fold"/>
</dbReference>
<evidence type="ECO:0000256" key="4">
    <source>
        <dbReference type="ARBA" id="ARBA00022963"/>
    </source>
</evidence>
<dbReference type="AlphaFoldDB" id="A0A9P6VZ43"/>
<dbReference type="EMBL" id="PUHQ01000074">
    <property type="protein sequence ID" value="KAG0657892.1"/>
    <property type="molecule type" value="Genomic_DNA"/>
</dbReference>
<gene>
    <name evidence="6" type="ORF">C6P46_006174</name>
</gene>
<evidence type="ECO:0000313" key="6">
    <source>
        <dbReference type="EMBL" id="KAG0657892.1"/>
    </source>
</evidence>
<organism evidence="6 7">
    <name type="scientific">Rhodotorula mucilaginosa</name>
    <name type="common">Yeast</name>
    <name type="synonym">Rhodotorula rubra</name>
    <dbReference type="NCBI Taxonomy" id="5537"/>
    <lineage>
        <taxon>Eukaryota</taxon>
        <taxon>Fungi</taxon>
        <taxon>Dikarya</taxon>
        <taxon>Basidiomycota</taxon>
        <taxon>Pucciniomycotina</taxon>
        <taxon>Microbotryomycetes</taxon>
        <taxon>Sporidiobolales</taxon>
        <taxon>Sporidiobolaceae</taxon>
        <taxon>Rhodotorula</taxon>
    </lineage>
</organism>
<dbReference type="Pfam" id="PF03583">
    <property type="entry name" value="LIP"/>
    <property type="match status" value="1"/>
</dbReference>
<dbReference type="EC" id="3.1.1.3" evidence="2"/>
<evidence type="ECO:0000313" key="7">
    <source>
        <dbReference type="Proteomes" id="UP000777482"/>
    </source>
</evidence>